<feature type="region of interest" description="Disordered" evidence="5">
    <location>
        <begin position="838"/>
        <end position="861"/>
    </location>
</feature>
<dbReference type="InterPro" id="IPR039261">
    <property type="entry name" value="FNR_nucleotide-bd"/>
</dbReference>
<feature type="region of interest" description="Disordered" evidence="5">
    <location>
        <begin position="443"/>
        <end position="471"/>
    </location>
</feature>
<dbReference type="SUPFAM" id="SSF63380">
    <property type="entry name" value="Riboflavin synthase domain-like"/>
    <property type="match status" value="1"/>
</dbReference>
<dbReference type="KEGG" id="bbes:BESB_040170"/>
<dbReference type="InterPro" id="IPR001094">
    <property type="entry name" value="Flavdoxin-like"/>
</dbReference>
<dbReference type="InterPro" id="IPR001433">
    <property type="entry name" value="OxRdtase_FAD/NAD-bd"/>
</dbReference>
<evidence type="ECO:0000256" key="2">
    <source>
        <dbReference type="ARBA" id="ARBA00022630"/>
    </source>
</evidence>
<dbReference type="GO" id="GO:0010181">
    <property type="term" value="F:FMN binding"/>
    <property type="evidence" value="ECO:0007669"/>
    <property type="project" value="InterPro"/>
</dbReference>
<reference evidence="8 9" key="1">
    <citation type="submission" date="2017-09" db="EMBL/GenBank/DDBJ databases">
        <title>Genome sequencing of Besnoitia besnoiti strain Bb-Ger1.</title>
        <authorList>
            <person name="Schares G."/>
            <person name="Venepally P."/>
            <person name="Lorenzi H.A."/>
        </authorList>
    </citation>
    <scope>NUCLEOTIDE SEQUENCE [LARGE SCALE GENOMIC DNA]</scope>
    <source>
        <strain evidence="8 9">Bb-Ger1</strain>
    </source>
</reference>
<keyword evidence="2" id="KW-0285">Flavoprotein</keyword>
<dbReference type="PANTHER" id="PTHR19384:SF17">
    <property type="entry name" value="NADPH--CYTOCHROME P450 REDUCTASE"/>
    <property type="match status" value="1"/>
</dbReference>
<dbReference type="InterPro" id="IPR017938">
    <property type="entry name" value="Riboflavin_synthase-like_b-brl"/>
</dbReference>
<feature type="domain" description="Flavodoxin-like" evidence="7">
    <location>
        <begin position="64"/>
        <end position="238"/>
    </location>
</feature>
<dbReference type="GO" id="GO:0003958">
    <property type="term" value="F:NADPH-hemoprotein reductase activity"/>
    <property type="evidence" value="ECO:0007669"/>
    <property type="project" value="UniProtKB-EC"/>
</dbReference>
<evidence type="ECO:0000313" key="9">
    <source>
        <dbReference type="Proteomes" id="UP000224006"/>
    </source>
</evidence>
<dbReference type="InterPro" id="IPR001709">
    <property type="entry name" value="Flavoprot_Pyr_Nucl_cyt_Rdtase"/>
</dbReference>
<evidence type="ECO:0000256" key="6">
    <source>
        <dbReference type="SAM" id="Phobius"/>
    </source>
</evidence>
<dbReference type="Gene3D" id="1.20.990.10">
    <property type="entry name" value="NADPH-cytochrome p450 Reductase, Chain A, domain 3"/>
    <property type="match status" value="1"/>
</dbReference>
<dbReference type="Gene3D" id="2.40.30.10">
    <property type="entry name" value="Translation factors"/>
    <property type="match status" value="1"/>
</dbReference>
<evidence type="ECO:0000256" key="3">
    <source>
        <dbReference type="ARBA" id="ARBA00022827"/>
    </source>
</evidence>
<feature type="transmembrane region" description="Helical" evidence="6">
    <location>
        <begin position="12"/>
        <end position="31"/>
    </location>
</feature>
<dbReference type="PROSITE" id="PS50902">
    <property type="entry name" value="FLAVODOXIN_LIKE"/>
    <property type="match status" value="1"/>
</dbReference>
<evidence type="ECO:0000256" key="4">
    <source>
        <dbReference type="ARBA" id="ARBA00023797"/>
    </source>
</evidence>
<dbReference type="Gene3D" id="3.40.50.80">
    <property type="entry name" value="Nucleotide-binding domain of ferredoxin-NADP reductase (FNR) module"/>
    <property type="match status" value="1"/>
</dbReference>
<dbReference type="EC" id="1.6.2.4" evidence="4"/>
<dbReference type="STRING" id="94643.A0A2A9MI36"/>
<dbReference type="Pfam" id="PF00258">
    <property type="entry name" value="Flavodoxin_1"/>
    <property type="match status" value="1"/>
</dbReference>
<dbReference type="InterPro" id="IPR023173">
    <property type="entry name" value="NADPH_Cyt_P450_Rdtase_alpha"/>
</dbReference>
<evidence type="ECO:0000259" key="7">
    <source>
        <dbReference type="PROSITE" id="PS50902"/>
    </source>
</evidence>
<keyword evidence="6" id="KW-0812">Transmembrane</keyword>
<dbReference type="PRINTS" id="PR00371">
    <property type="entry name" value="FPNCR"/>
</dbReference>
<organism evidence="8 9">
    <name type="scientific">Besnoitia besnoiti</name>
    <name type="common">Apicomplexan protozoan</name>
    <dbReference type="NCBI Taxonomy" id="94643"/>
    <lineage>
        <taxon>Eukaryota</taxon>
        <taxon>Sar</taxon>
        <taxon>Alveolata</taxon>
        <taxon>Apicomplexa</taxon>
        <taxon>Conoidasida</taxon>
        <taxon>Coccidia</taxon>
        <taxon>Eucoccidiorida</taxon>
        <taxon>Eimeriorina</taxon>
        <taxon>Sarcocystidae</taxon>
        <taxon>Besnoitia</taxon>
    </lineage>
</organism>
<keyword evidence="6" id="KW-1133">Transmembrane helix</keyword>
<comment type="cofactor">
    <cofactor evidence="1">
        <name>FAD</name>
        <dbReference type="ChEBI" id="CHEBI:57692"/>
    </cofactor>
</comment>
<dbReference type="VEuPathDB" id="ToxoDB:BESB_040170"/>
<dbReference type="PRINTS" id="PR00369">
    <property type="entry name" value="FLAVODOXIN"/>
</dbReference>
<evidence type="ECO:0000313" key="8">
    <source>
        <dbReference type="EMBL" id="PFH37559.1"/>
    </source>
</evidence>
<dbReference type="RefSeq" id="XP_029221568.1">
    <property type="nucleotide sequence ID" value="XM_029362603.1"/>
</dbReference>
<dbReference type="InterPro" id="IPR029039">
    <property type="entry name" value="Flavoprotein-like_sf"/>
</dbReference>
<comment type="caution">
    <text evidence="8">The sequence shown here is derived from an EMBL/GenBank/DDBJ whole genome shotgun (WGS) entry which is preliminary data.</text>
</comment>
<dbReference type="SUPFAM" id="SSF52343">
    <property type="entry name" value="Ferredoxin reductase-like, C-terminal NADP-linked domain"/>
    <property type="match status" value="1"/>
</dbReference>
<dbReference type="EMBL" id="NWUJ01000002">
    <property type="protein sequence ID" value="PFH37559.1"/>
    <property type="molecule type" value="Genomic_DNA"/>
</dbReference>
<sequence>MSSSFLGGSASRLLLISGVAVGTAALCYFLLRPSRPRRRGGKPGVAGHGTQRDAEEDVVFSDTLFVYFGSQSGTAEAFGEELASAVTEEVEGIKRVEVIDLEDFDPDAFLAQRYKVLVVATYGEGEPTDNARVFFDWLKAYSKSVRGSTAVPRMRGYCAVFGLGSTDYERFNRMGRRTFKMLEQIQSQQAQAAATSASASPAALASGSARFRLLCPLGLGDGAGDVGADFSRWLEELFFPALKTLVDEGGSLEDTQNPAEASGASAVLAEASLSPASPAALRSLSSVGVAAGETPVLRRRSFSLDFLQRSDEGEAQAEAGAEGDKAFLPSTPSASLSRAASAIGAAAVAGSLSEDAAIAKLQKRVEAWAKRHTDASFRLLAGPSAEALLAEQKRVEEEAAAKAGKAWLAPFAQVPHGTSAKFFFCMEEMPVKAVRQLRQRVTPCTSPPAAAETSPARGATRQAPGRKEAPVESTVEVNLDITDFPAVQYRAADTMYCLHRNAAEEIAWWHGFLGFKDQGVALSDYVHWLPSAAVLGASFATSSAASLTYAAPFPTPCTLEDALGFFCNLTGQLPKFSLATLSLWIEDPEERQQWLRLCCDDPHAQQVYEACVRSPLLTLRDLLPTLAPSFTRPFVDRLPAAGASRAAEASLQTRQLGLLLALLSAAHTPRAYTIASSPKALALEPGARSVSLCVGLVSERTDGLQFAAASLEEKGFKIFGSPSAVHEETRPARLQQEERLFLGACSSFITQQLRPGDVLKALIKPSTFRLPADVRTPVIMVAAGTGIAPFIAFLREFESLGGWQGPVVLFFGCQRADKDFLYRDELLRYAQADPGSLADSAEARTASDTPPSNEEERGVDSHKNKKILTHLLLAFSRQPGQPRKYVQDKIQEEKDLVWRLVHERRGIVYICGRSAMAAGVTEALVHAAAEKLGNDEARAKEFVHNLRTNKRIVEEVWA</sequence>
<gene>
    <name evidence="8" type="ORF">BESB_040170</name>
</gene>
<dbReference type="AlphaFoldDB" id="A0A2A9MI36"/>
<keyword evidence="6" id="KW-0472">Membrane</keyword>
<dbReference type="Pfam" id="PF00175">
    <property type="entry name" value="NAD_binding_1"/>
    <property type="match status" value="1"/>
</dbReference>
<dbReference type="GO" id="GO:0005829">
    <property type="term" value="C:cytosol"/>
    <property type="evidence" value="ECO:0007669"/>
    <property type="project" value="TreeGrafter"/>
</dbReference>
<proteinExistence type="predicted"/>
<name>A0A2A9MI36_BESBE</name>
<accession>A0A2A9MI36</accession>
<dbReference type="InterPro" id="IPR008254">
    <property type="entry name" value="Flavodoxin/NO_synth"/>
</dbReference>
<dbReference type="OrthoDB" id="1688044at2759"/>
<dbReference type="Gene3D" id="3.40.50.360">
    <property type="match status" value="1"/>
</dbReference>
<feature type="compositionally biased region" description="Low complexity" evidence="5">
    <location>
        <begin position="443"/>
        <end position="456"/>
    </location>
</feature>
<dbReference type="GO" id="GO:0050660">
    <property type="term" value="F:flavin adenine dinucleotide binding"/>
    <property type="evidence" value="ECO:0007669"/>
    <property type="project" value="TreeGrafter"/>
</dbReference>
<protein>
    <recommendedName>
        <fullName evidence="4">NADPH--hemoprotein reductase</fullName>
        <ecNumber evidence="4">1.6.2.4</ecNumber>
    </recommendedName>
</protein>
<keyword evidence="3" id="KW-0274">FAD</keyword>
<keyword evidence="9" id="KW-1185">Reference proteome</keyword>
<dbReference type="PANTHER" id="PTHR19384">
    <property type="entry name" value="NITRIC OXIDE SYNTHASE-RELATED"/>
    <property type="match status" value="1"/>
</dbReference>
<evidence type="ECO:0000256" key="1">
    <source>
        <dbReference type="ARBA" id="ARBA00001974"/>
    </source>
</evidence>
<dbReference type="SUPFAM" id="SSF52218">
    <property type="entry name" value="Flavoproteins"/>
    <property type="match status" value="1"/>
</dbReference>
<dbReference type="GeneID" id="40308998"/>
<evidence type="ECO:0000256" key="5">
    <source>
        <dbReference type="SAM" id="MobiDB-lite"/>
    </source>
</evidence>
<dbReference type="Proteomes" id="UP000224006">
    <property type="component" value="Chromosome II"/>
</dbReference>